<evidence type="ECO:0000256" key="14">
    <source>
        <dbReference type="ARBA" id="ARBA00023180"/>
    </source>
</evidence>
<keyword evidence="11" id="KW-0443">Lipid metabolism</keyword>
<dbReference type="PANTHER" id="PTHR11929">
    <property type="entry name" value="ALPHA- 1,3 -FUCOSYLTRANSFERASE"/>
    <property type="match status" value="1"/>
</dbReference>
<dbReference type="OMA" id="DYRETHE"/>
<evidence type="ECO:0000259" key="26">
    <source>
        <dbReference type="Pfam" id="PF00852"/>
    </source>
</evidence>
<keyword evidence="13" id="KW-1015">Disulfide bond</keyword>
<dbReference type="GO" id="GO:0017083">
    <property type="term" value="F:4-galactosyl-N-acetylglucosaminide 3-alpha-L-fucosyltransferase activity"/>
    <property type="evidence" value="ECO:0007669"/>
    <property type="project" value="UniProtKB-EC"/>
</dbReference>
<dbReference type="GO" id="GO:0032580">
    <property type="term" value="C:Golgi cisterna membrane"/>
    <property type="evidence" value="ECO:0007669"/>
    <property type="project" value="UniProtKB-SubCell"/>
</dbReference>
<evidence type="ECO:0000256" key="23">
    <source>
        <dbReference type="ARBA" id="ARBA00043838"/>
    </source>
</evidence>
<dbReference type="InterPro" id="IPR031481">
    <property type="entry name" value="Glyco_tran_10_N"/>
</dbReference>
<keyword evidence="5 24" id="KW-0328">Glycosyltransferase</keyword>
<comment type="catalytic activity">
    <reaction evidence="18">
        <text>alpha-N-glycoloylneuraminosyl-(2-&gt;3)-beta-D-galactosyl-(1-&gt;4)-N-acetyl-beta-D-glucosaminyl-(1-&gt;3)-beta-D-galactosyl-(1-&gt;4)-N-acetyl-beta-D-glucosaminyl-(1-&gt;3)-beta-D-galactosyl-(1-&gt;4)-beta-D-glucosyl-(1&lt;-&gt;1')-ceramide + GDP-beta-L-fucose = alpha-N-glycoloylneuraminosyl-(2-&gt;3)-beta-D-galactosyl-(1-&gt;4)-N-acetyl-beta-D-glucosaminyl-(1-&gt;3)-beta-D-galactosyl-(1-&gt;4)-[alpha-L-fucosyl-(1-&gt;3)]-N-acetyl-beta-D-glucosaminyl-(1-&gt;3)-beta-D-galactosyl-(1-&gt;4)-beta-D-glucosyl-(1&lt;-&gt;1')-ceramide + GDP + H(+)</text>
        <dbReference type="Rhea" id="RHEA:48388"/>
        <dbReference type="ChEBI" id="CHEBI:15378"/>
        <dbReference type="ChEBI" id="CHEBI:57273"/>
        <dbReference type="ChEBI" id="CHEBI:58189"/>
        <dbReference type="ChEBI" id="CHEBI:90383"/>
        <dbReference type="ChEBI" id="CHEBI:90384"/>
    </reaction>
    <physiologicalReaction direction="left-to-right" evidence="18">
        <dbReference type="Rhea" id="RHEA:48389"/>
    </physiologicalReaction>
</comment>
<evidence type="ECO:0000256" key="12">
    <source>
        <dbReference type="ARBA" id="ARBA00023136"/>
    </source>
</evidence>
<evidence type="ECO:0000256" key="11">
    <source>
        <dbReference type="ARBA" id="ARBA00023098"/>
    </source>
</evidence>
<dbReference type="AlphaFoldDB" id="A0A3Q3XDG3"/>
<evidence type="ECO:0000256" key="7">
    <source>
        <dbReference type="ARBA" id="ARBA00022692"/>
    </source>
</evidence>
<evidence type="ECO:0000256" key="8">
    <source>
        <dbReference type="ARBA" id="ARBA00022968"/>
    </source>
</evidence>
<evidence type="ECO:0000256" key="10">
    <source>
        <dbReference type="ARBA" id="ARBA00023034"/>
    </source>
</evidence>
<dbReference type="STRING" id="94237.ENSMMOP00000026510"/>
<evidence type="ECO:0000256" key="13">
    <source>
        <dbReference type="ARBA" id="ARBA00023157"/>
    </source>
</evidence>
<comment type="pathway">
    <text evidence="2">Glycolipid biosynthesis.</text>
</comment>
<evidence type="ECO:0000256" key="2">
    <source>
        <dbReference type="ARBA" id="ARBA00004934"/>
    </source>
</evidence>
<name>A0A3Q3XDG3_MOLML</name>
<dbReference type="InterPro" id="IPR055270">
    <property type="entry name" value="Glyco_tran_10_C"/>
</dbReference>
<comment type="catalytic activity">
    <reaction evidence="22">
        <text>beta-D-Gal-(1-&gt;4)-beta-D-GlcNAc-(1-&gt;3)-beta-D-Gal-(1-&gt;4)-D-Glc + GDP-beta-L-fucose = beta-D-Gal-(1-&gt;4)-[alpha-L-Fuc-(1-&gt;3)]-beta-D-GlcNAc-(1-&gt;3)-beta-D-Gal-(1-&gt;4)-D-Glc + GDP + H(+)</text>
        <dbReference type="Rhea" id="RHEA:77187"/>
        <dbReference type="ChEBI" id="CHEBI:15378"/>
        <dbReference type="ChEBI" id="CHEBI:57273"/>
        <dbReference type="ChEBI" id="CHEBI:58189"/>
        <dbReference type="ChEBI" id="CHEBI:60239"/>
        <dbReference type="ChEBI" id="CHEBI:61352"/>
    </reaction>
    <physiologicalReaction direction="left-to-right" evidence="22">
        <dbReference type="Rhea" id="RHEA:77188"/>
    </physiologicalReaction>
</comment>
<dbReference type="InterPro" id="IPR001503">
    <property type="entry name" value="Glyco_trans_10"/>
</dbReference>
<evidence type="ECO:0000256" key="20">
    <source>
        <dbReference type="ARBA" id="ARBA00036757"/>
    </source>
</evidence>
<evidence type="ECO:0000256" key="5">
    <source>
        <dbReference type="ARBA" id="ARBA00022676"/>
    </source>
</evidence>
<keyword evidence="29" id="KW-1185">Reference proteome</keyword>
<comment type="pathway">
    <text evidence="1">Protein modification; protein glycosylation.</text>
</comment>
<comment type="similarity">
    <text evidence="3 24">Belongs to the glycosyltransferase 10 family.</text>
</comment>
<evidence type="ECO:0000256" key="3">
    <source>
        <dbReference type="ARBA" id="ARBA00008919"/>
    </source>
</evidence>
<reference evidence="28" key="2">
    <citation type="submission" date="2025-09" db="UniProtKB">
        <authorList>
            <consortium name="Ensembl"/>
        </authorList>
    </citation>
    <scope>IDENTIFICATION</scope>
</reference>
<keyword evidence="6 24" id="KW-0808">Transferase</keyword>
<comment type="catalytic activity">
    <reaction evidence="17">
        <text>an alpha-Neu5Ac-(2-&gt;3)-beta-D-Gal-(1-&gt;4)-beta-D-GlcNAc-(1-&gt;3)-beta-D-Gal-(1-&gt;4)-beta-D-GlcNAc derivative + GDP-beta-L-fucose = an alpha-Neu5Ac-(2-&gt;3)-beta-D-Gal-(1-&gt;4)-beta-D-GlcNAc-(1-&gt;3)-beta-D-Gal-(1-&gt;4)-[alpha-L-Fuc-(1-&gt;3)]-beta-D-GlcNAc derivative + GDP + H(+)</text>
        <dbReference type="Rhea" id="RHEA:68044"/>
        <dbReference type="ChEBI" id="CHEBI:15378"/>
        <dbReference type="ChEBI" id="CHEBI:57273"/>
        <dbReference type="ChEBI" id="CHEBI:58189"/>
        <dbReference type="ChEBI" id="CHEBI:145343"/>
        <dbReference type="ChEBI" id="CHEBI:176900"/>
    </reaction>
    <physiologicalReaction direction="left-to-right" evidence="17">
        <dbReference type="Rhea" id="RHEA:68045"/>
    </physiologicalReaction>
</comment>
<dbReference type="EC" id="2.4.1.-" evidence="24"/>
<dbReference type="Proteomes" id="UP000261620">
    <property type="component" value="Unplaced"/>
</dbReference>
<dbReference type="Ensembl" id="ENSMMOT00000026965.1">
    <property type="protein sequence ID" value="ENSMMOP00000026510.1"/>
    <property type="gene ID" value="ENSMMOG00000020081.1"/>
</dbReference>
<evidence type="ECO:0000256" key="24">
    <source>
        <dbReference type="RuleBase" id="RU003832"/>
    </source>
</evidence>
<dbReference type="Gene3D" id="3.40.50.11660">
    <property type="entry name" value="Glycosyl transferase family 10, C-terminal domain"/>
    <property type="match status" value="1"/>
</dbReference>
<comment type="catalytic activity">
    <reaction evidence="15">
        <text>a beta-D-galactosyl-(1-&gt;4)-N-acetyl-beta-D-glucosaminyl derivative + GDP-beta-L-fucose = a beta-D-galactosyl-(1-&gt;4)-[alpha-L-fucosyl-(1-&gt;3)]-N-acetyl-beta-D-glucosaminyl derivative + GDP + H(+)</text>
        <dbReference type="Rhea" id="RHEA:14257"/>
        <dbReference type="ChEBI" id="CHEBI:15378"/>
        <dbReference type="ChEBI" id="CHEBI:57273"/>
        <dbReference type="ChEBI" id="CHEBI:58189"/>
        <dbReference type="ChEBI" id="CHEBI:133507"/>
        <dbReference type="ChEBI" id="CHEBI:137941"/>
        <dbReference type="EC" id="2.4.1.152"/>
    </reaction>
    <physiologicalReaction direction="left-to-right" evidence="15">
        <dbReference type="Rhea" id="RHEA:14258"/>
    </physiologicalReaction>
</comment>
<evidence type="ECO:0000313" key="28">
    <source>
        <dbReference type="Ensembl" id="ENSMMOP00000026510.1"/>
    </source>
</evidence>
<comment type="catalytic activity">
    <reaction evidence="19">
        <text>an N-acetyl-alpha-neuraminyl-(2-&gt;3)-beta-D-galactosyl-(1-&gt;4)-N-acetyl-beta-D-glucosaminyl derivative + GDP-beta-L-fucose = an alpha-Neu5Ac-(2-&gt;3)-beta-D-Gal-(1-&gt;4)-[alpha-L-Fuc-(1-&gt;3)]-beta-D-GlcNAc derivative + GDP + H(+)</text>
        <dbReference type="Rhea" id="RHEA:56076"/>
        <dbReference type="ChEBI" id="CHEBI:15378"/>
        <dbReference type="ChEBI" id="CHEBI:57273"/>
        <dbReference type="ChEBI" id="CHEBI:58189"/>
        <dbReference type="ChEBI" id="CHEBI:136545"/>
        <dbReference type="ChEBI" id="CHEBI:139509"/>
    </reaction>
    <physiologicalReaction direction="left-to-right" evidence="19">
        <dbReference type="Rhea" id="RHEA:56077"/>
    </physiologicalReaction>
</comment>
<dbReference type="FunFam" id="3.40.50.11660:FF:000001">
    <property type="entry name" value="alpha-(1,3)-fucosyltransferase 9"/>
    <property type="match status" value="1"/>
</dbReference>
<keyword evidence="12" id="KW-0472">Membrane</keyword>
<comment type="catalytic activity">
    <reaction evidence="20">
        <text>a neolactoside nLc4Cer + GDP-beta-L-fucose = a neolactoside III(3)-alpha-Fuc-nLc4Cer + GDP + H(+)</text>
        <dbReference type="Rhea" id="RHEA:48376"/>
        <dbReference type="ChEBI" id="CHEBI:15378"/>
        <dbReference type="ChEBI" id="CHEBI:57273"/>
        <dbReference type="ChEBI" id="CHEBI:58189"/>
        <dbReference type="ChEBI" id="CHEBI:90376"/>
        <dbReference type="ChEBI" id="CHEBI:90379"/>
    </reaction>
    <physiologicalReaction direction="left-to-right" evidence="20">
        <dbReference type="Rhea" id="RHEA:48377"/>
    </physiologicalReaction>
</comment>
<evidence type="ECO:0000256" key="22">
    <source>
        <dbReference type="ARBA" id="ARBA00043828"/>
    </source>
</evidence>
<protein>
    <recommendedName>
        <fullName evidence="24">Fucosyltransferase</fullName>
        <ecNumber evidence="24">2.4.1.-</ecNumber>
    </recommendedName>
</protein>
<organism evidence="28 29">
    <name type="scientific">Mola mola</name>
    <name type="common">Ocean sunfish</name>
    <name type="synonym">Tetraodon mola</name>
    <dbReference type="NCBI Taxonomy" id="94237"/>
    <lineage>
        <taxon>Eukaryota</taxon>
        <taxon>Metazoa</taxon>
        <taxon>Chordata</taxon>
        <taxon>Craniata</taxon>
        <taxon>Vertebrata</taxon>
        <taxon>Euteleostomi</taxon>
        <taxon>Actinopterygii</taxon>
        <taxon>Neopterygii</taxon>
        <taxon>Teleostei</taxon>
        <taxon>Neoteleostei</taxon>
        <taxon>Acanthomorphata</taxon>
        <taxon>Eupercaria</taxon>
        <taxon>Tetraodontiformes</taxon>
        <taxon>Molidae</taxon>
        <taxon>Mola</taxon>
    </lineage>
</organism>
<dbReference type="GO" id="GO:0006629">
    <property type="term" value="P:lipid metabolic process"/>
    <property type="evidence" value="ECO:0007669"/>
    <property type="project" value="UniProtKB-KW"/>
</dbReference>
<evidence type="ECO:0000256" key="21">
    <source>
        <dbReference type="ARBA" id="ARBA00037848"/>
    </source>
</evidence>
<evidence type="ECO:0000256" key="19">
    <source>
        <dbReference type="ARBA" id="ARBA00036481"/>
    </source>
</evidence>
<keyword evidence="8" id="KW-0735">Signal-anchor</keyword>
<feature type="chain" id="PRO_5018648139" description="Fucosyltransferase" evidence="25">
    <location>
        <begin position="18"/>
        <end position="331"/>
    </location>
</feature>
<evidence type="ECO:0000256" key="15">
    <source>
        <dbReference type="ARBA" id="ARBA00029329"/>
    </source>
</evidence>
<evidence type="ECO:0000256" key="17">
    <source>
        <dbReference type="ARBA" id="ARBA00036234"/>
    </source>
</evidence>
<proteinExistence type="inferred from homology"/>
<evidence type="ECO:0000256" key="1">
    <source>
        <dbReference type="ARBA" id="ARBA00004922"/>
    </source>
</evidence>
<dbReference type="Pfam" id="PF17039">
    <property type="entry name" value="Glyco_tran_10_N"/>
    <property type="match status" value="1"/>
</dbReference>
<evidence type="ECO:0000256" key="6">
    <source>
        <dbReference type="ARBA" id="ARBA00022679"/>
    </source>
</evidence>
<keyword evidence="9" id="KW-1133">Transmembrane helix</keyword>
<comment type="subunit">
    <text evidence="4">Homodimer.</text>
</comment>
<evidence type="ECO:0000256" key="25">
    <source>
        <dbReference type="SAM" id="SignalP"/>
    </source>
</evidence>
<dbReference type="InterPro" id="IPR038577">
    <property type="entry name" value="GT10-like_C_sf"/>
</dbReference>
<dbReference type="PANTHER" id="PTHR11929:SF10">
    <property type="entry name" value="4-GALACTOSYL-N-ACETYLGLUCOSAMINIDE 3-ALPHA-L-FUCOSYLTRANSFERASE 9"/>
    <property type="match status" value="1"/>
</dbReference>
<keyword evidence="25" id="KW-0732">Signal</keyword>
<feature type="domain" description="Fucosyltransferase N-terminal" evidence="27">
    <location>
        <begin position="28"/>
        <end position="130"/>
    </location>
</feature>
<keyword evidence="10 24" id="KW-0333">Golgi apparatus</keyword>
<evidence type="ECO:0000256" key="16">
    <source>
        <dbReference type="ARBA" id="ARBA00036053"/>
    </source>
</evidence>
<keyword evidence="7 24" id="KW-0812">Transmembrane</keyword>
<evidence type="ECO:0000313" key="29">
    <source>
        <dbReference type="Proteomes" id="UP000261620"/>
    </source>
</evidence>
<reference evidence="28" key="1">
    <citation type="submission" date="2025-08" db="UniProtKB">
        <authorList>
            <consortium name="Ensembl"/>
        </authorList>
    </citation>
    <scope>IDENTIFICATION</scope>
</reference>
<dbReference type="UniPathway" id="UPA00378"/>
<feature type="signal peptide" evidence="25">
    <location>
        <begin position="1"/>
        <end position="17"/>
    </location>
</feature>
<comment type="subcellular location">
    <subcellularLocation>
        <location evidence="24">Golgi apparatus</location>
        <location evidence="24">Golgi stack membrane</location>
        <topology evidence="24">Single-pass type II membrane protein</topology>
    </subcellularLocation>
    <subcellularLocation>
        <location evidence="21">Golgi apparatus</location>
        <location evidence="21">trans-Golgi network membrane</location>
        <topology evidence="21">Single-pass type II membrane protein</topology>
    </subcellularLocation>
</comment>
<evidence type="ECO:0000259" key="27">
    <source>
        <dbReference type="Pfam" id="PF17039"/>
    </source>
</evidence>
<feature type="domain" description="Fucosyltransferase C-terminal" evidence="26">
    <location>
        <begin position="147"/>
        <end position="329"/>
    </location>
</feature>
<comment type="catalytic activity">
    <reaction evidence="23">
        <text>an alpha-L-Fuc-(1-&gt;2)-beta-D-Gal-(1-&gt;4)-beta-D-GlcNAc derivative + GDP-beta-L-fucose = an alpha-L-Fuc-(1-&gt;2)-beta-D-Gal-(1-&gt;4)-[alpha-L-Fuc-(1-&gt;3)]-beta-D-GlcNAc derivative + GDP + H(+)</text>
        <dbReference type="Rhea" id="RHEA:77191"/>
        <dbReference type="ChEBI" id="CHEBI:15378"/>
        <dbReference type="ChEBI" id="CHEBI:57273"/>
        <dbReference type="ChEBI" id="CHEBI:58189"/>
        <dbReference type="ChEBI" id="CHEBI:133510"/>
        <dbReference type="ChEBI" id="CHEBI:195560"/>
    </reaction>
    <physiologicalReaction direction="left-to-right" evidence="23">
        <dbReference type="Rhea" id="RHEA:77192"/>
    </physiologicalReaction>
</comment>
<dbReference type="Pfam" id="PF00852">
    <property type="entry name" value="Glyco_transf_10"/>
    <property type="match status" value="1"/>
</dbReference>
<evidence type="ECO:0000256" key="9">
    <source>
        <dbReference type="ARBA" id="ARBA00022989"/>
    </source>
</evidence>
<evidence type="ECO:0000256" key="18">
    <source>
        <dbReference type="ARBA" id="ARBA00036295"/>
    </source>
</evidence>
<accession>A0A3Q3XDG3</accession>
<dbReference type="SUPFAM" id="SSF53756">
    <property type="entry name" value="UDP-Glycosyltransferase/glycogen phosphorylase"/>
    <property type="match status" value="1"/>
</dbReference>
<evidence type="ECO:0000256" key="4">
    <source>
        <dbReference type="ARBA" id="ARBA00011738"/>
    </source>
</evidence>
<sequence length="331" mass="38451">MISICILLCQTLSTVCPLNGKGIHPGFIILIWFWPLGVKFAYEACKIHYKIDSCVLTDDRSLYSKAEGVIFFHKNIDGNLNNMPQDPRPAFQKWIWFNVESPTNTAKKAGLESMFNLTLNYRRDADITVRNEVTVRDSQLNEEIVLPKKDKTVCWIVSNNSPGTGTGTRDAFYRKLSTYIKINLFGHAYGTGWLSHDQYYSIIASCKFYLSFENSIHRDYITEKVNGPLVSGTIPVVLGPPRANYEVFYPSDSFIHVHDFHDIKSLADYLLFLEKDDDAYMRHFEWRKYFTVTPHLLSIDNEFIQPICYACDHISTDKDYKEIDDLYKWYY</sequence>
<comment type="catalytic activity">
    <reaction evidence="16">
        <text>alpha-D-galactosyl-(1-&gt;3)-beta-D-galactosyl-(1-&gt;4)-N-acetyl-beta-D-glucosaminyl-(1-&gt;3)-beta-D-galactosyl-(1-&gt;4)-beta-D-glucosyl-(1&lt;-&gt;1')-ceramide + GDP-beta-L-fucose = a neolactoside IV(3)-alpha-Gal,III(3)-alpha-Fuc-nLc4Cer + GDP + H(+)</text>
        <dbReference type="Rhea" id="RHEA:48380"/>
        <dbReference type="ChEBI" id="CHEBI:15378"/>
        <dbReference type="ChEBI" id="CHEBI:57273"/>
        <dbReference type="ChEBI" id="CHEBI:58189"/>
        <dbReference type="ChEBI" id="CHEBI:90380"/>
        <dbReference type="ChEBI" id="CHEBI:90381"/>
    </reaction>
    <physiologicalReaction direction="left-to-right" evidence="16">
        <dbReference type="Rhea" id="RHEA:48381"/>
    </physiologicalReaction>
</comment>
<keyword evidence="14" id="KW-0325">Glycoprotein</keyword>